<protein>
    <submittedName>
        <fullName evidence="5">Uncharacterized protein</fullName>
    </submittedName>
</protein>
<keyword evidence="6" id="KW-1185">Reference proteome</keyword>
<accession>A0A1Y3B254</accession>
<dbReference type="GO" id="GO:0097149">
    <property type="term" value="C:centralspindlin complex"/>
    <property type="evidence" value="ECO:0007669"/>
    <property type="project" value="TreeGrafter"/>
</dbReference>
<dbReference type="GO" id="GO:0007266">
    <property type="term" value="P:Rho protein signal transduction"/>
    <property type="evidence" value="ECO:0007669"/>
    <property type="project" value="TreeGrafter"/>
</dbReference>
<evidence type="ECO:0000256" key="2">
    <source>
        <dbReference type="ARBA" id="ARBA00022833"/>
    </source>
</evidence>
<dbReference type="PANTHER" id="PTHR46199:SF3">
    <property type="entry name" value="RAC GTPASE-ACTIVATING PROTEIN 1"/>
    <property type="match status" value="1"/>
</dbReference>
<reference evidence="5 6" key="1">
    <citation type="submission" date="2017-03" db="EMBL/GenBank/DDBJ databases">
        <title>Genome Survey of Euroglyphus maynei.</title>
        <authorList>
            <person name="Arlian L.G."/>
            <person name="Morgan M.S."/>
            <person name="Rider S.D."/>
        </authorList>
    </citation>
    <scope>NUCLEOTIDE SEQUENCE [LARGE SCALE GENOMIC DNA]</scope>
    <source>
        <strain evidence="5">Arlian Lab</strain>
        <tissue evidence="5">Whole body</tissue>
    </source>
</reference>
<evidence type="ECO:0000259" key="4">
    <source>
        <dbReference type="PROSITE" id="PS50238"/>
    </source>
</evidence>
<organism evidence="5 6">
    <name type="scientific">Euroglyphus maynei</name>
    <name type="common">Mayne's house dust mite</name>
    <dbReference type="NCBI Taxonomy" id="6958"/>
    <lineage>
        <taxon>Eukaryota</taxon>
        <taxon>Metazoa</taxon>
        <taxon>Ecdysozoa</taxon>
        <taxon>Arthropoda</taxon>
        <taxon>Chelicerata</taxon>
        <taxon>Arachnida</taxon>
        <taxon>Acari</taxon>
        <taxon>Acariformes</taxon>
        <taxon>Sarcoptiformes</taxon>
        <taxon>Astigmata</taxon>
        <taxon>Psoroptidia</taxon>
        <taxon>Analgoidea</taxon>
        <taxon>Pyroglyphidae</taxon>
        <taxon>Pyroglyphinae</taxon>
        <taxon>Euroglyphus</taxon>
    </lineage>
</organism>
<dbReference type="PROSITE" id="PS00479">
    <property type="entry name" value="ZF_DAG_PE_1"/>
    <property type="match status" value="1"/>
</dbReference>
<name>A0A1Y3B254_EURMA</name>
<dbReference type="SMART" id="SM00109">
    <property type="entry name" value="C1"/>
    <property type="match status" value="1"/>
</dbReference>
<dbReference type="GO" id="GO:0046872">
    <property type="term" value="F:metal ion binding"/>
    <property type="evidence" value="ECO:0007669"/>
    <property type="project" value="UniProtKB-KW"/>
</dbReference>
<evidence type="ECO:0000313" key="5">
    <source>
        <dbReference type="EMBL" id="OTF73716.1"/>
    </source>
</evidence>
<proteinExistence type="predicted"/>
<dbReference type="CDD" id="cd20821">
    <property type="entry name" value="C1_MgcRacGAP"/>
    <property type="match status" value="1"/>
</dbReference>
<dbReference type="GO" id="GO:0005096">
    <property type="term" value="F:GTPase activator activity"/>
    <property type="evidence" value="ECO:0007669"/>
    <property type="project" value="TreeGrafter"/>
</dbReference>
<gene>
    <name evidence="5" type="ORF">BLA29_002693</name>
</gene>
<evidence type="ECO:0000256" key="1">
    <source>
        <dbReference type="ARBA" id="ARBA00022723"/>
    </source>
</evidence>
<dbReference type="PROSITE" id="PS50238">
    <property type="entry name" value="RHOGAP"/>
    <property type="match status" value="1"/>
</dbReference>
<dbReference type="InterPro" id="IPR000198">
    <property type="entry name" value="RhoGAP_dom"/>
</dbReference>
<dbReference type="Gene3D" id="3.30.60.20">
    <property type="match status" value="1"/>
</dbReference>
<sequence length="271" mass="31178">KNEESKPKLTVTAIRSASVVSENQHRQRPQPMPRMVNLVRSQSTRIEADRLDSRPHRFMEKKAFKTLPCNVCSTQIGFYTSYSTCLECRASVHNHCRDRLTRPCLQYMAPNASIRKMINLSSENKVLKGGKFLIIGDFVPDLTRPCIPAILIHCCNEIDRRIRQAMNDSTALIINKTMEFESPVIGVYRISATDQDVRELRNRILRAEHGLPNLDRIKSIHIICGVVKMFLRDLEDSLVSRIMWHNFVRASSMLIDSLCSFLICNLYRSNQ</sequence>
<evidence type="ECO:0000313" key="6">
    <source>
        <dbReference type="Proteomes" id="UP000194236"/>
    </source>
</evidence>
<dbReference type="InterPro" id="IPR002219">
    <property type="entry name" value="PKC_DAG/PE"/>
</dbReference>
<dbReference type="Proteomes" id="UP000194236">
    <property type="component" value="Unassembled WGS sequence"/>
</dbReference>
<dbReference type="PROSITE" id="PS50081">
    <property type="entry name" value="ZF_DAG_PE_2"/>
    <property type="match status" value="1"/>
</dbReference>
<dbReference type="Pfam" id="PF00620">
    <property type="entry name" value="RhoGAP"/>
    <property type="match status" value="1"/>
</dbReference>
<dbReference type="GO" id="GO:0030496">
    <property type="term" value="C:midbody"/>
    <property type="evidence" value="ECO:0007669"/>
    <property type="project" value="TreeGrafter"/>
</dbReference>
<dbReference type="InterPro" id="IPR046349">
    <property type="entry name" value="C1-like_sf"/>
</dbReference>
<dbReference type="AlphaFoldDB" id="A0A1Y3B254"/>
<dbReference type="GO" id="GO:0051256">
    <property type="term" value="P:mitotic spindle midzone assembly"/>
    <property type="evidence" value="ECO:0007669"/>
    <property type="project" value="TreeGrafter"/>
</dbReference>
<dbReference type="OrthoDB" id="2218807at2759"/>
<dbReference type="GO" id="GO:0032154">
    <property type="term" value="C:cleavage furrow"/>
    <property type="evidence" value="ECO:0007669"/>
    <property type="project" value="TreeGrafter"/>
</dbReference>
<dbReference type="GO" id="GO:0005634">
    <property type="term" value="C:nucleus"/>
    <property type="evidence" value="ECO:0007669"/>
    <property type="project" value="TreeGrafter"/>
</dbReference>
<dbReference type="GO" id="GO:0000281">
    <property type="term" value="P:mitotic cytokinesis"/>
    <property type="evidence" value="ECO:0007669"/>
    <property type="project" value="TreeGrafter"/>
</dbReference>
<dbReference type="PANTHER" id="PTHR46199">
    <property type="entry name" value="RAC GTPASE-ACTIVATING PROTEIN 1"/>
    <property type="match status" value="1"/>
</dbReference>
<dbReference type="SUPFAM" id="SSF57889">
    <property type="entry name" value="Cysteine-rich domain"/>
    <property type="match status" value="1"/>
</dbReference>
<keyword evidence="2" id="KW-0862">Zinc</keyword>
<dbReference type="GO" id="GO:0051233">
    <property type="term" value="C:spindle midzone"/>
    <property type="evidence" value="ECO:0007669"/>
    <property type="project" value="TreeGrafter"/>
</dbReference>
<dbReference type="InterPro" id="IPR008936">
    <property type="entry name" value="Rho_GTPase_activation_prot"/>
</dbReference>
<dbReference type="SUPFAM" id="SSF48350">
    <property type="entry name" value="GTPase activation domain, GAP"/>
    <property type="match status" value="1"/>
</dbReference>
<comment type="caution">
    <text evidence="5">The sequence shown here is derived from an EMBL/GenBank/DDBJ whole genome shotgun (WGS) entry which is preliminary data.</text>
</comment>
<keyword evidence="1" id="KW-0479">Metal-binding</keyword>
<dbReference type="EMBL" id="MUJZ01050442">
    <property type="protein sequence ID" value="OTF73716.1"/>
    <property type="molecule type" value="Genomic_DNA"/>
</dbReference>
<evidence type="ECO:0000259" key="3">
    <source>
        <dbReference type="PROSITE" id="PS50081"/>
    </source>
</evidence>
<dbReference type="Gene3D" id="1.10.555.10">
    <property type="entry name" value="Rho GTPase activation protein"/>
    <property type="match status" value="1"/>
</dbReference>
<feature type="non-terminal residue" evidence="5">
    <location>
        <position position="1"/>
    </location>
</feature>
<feature type="domain" description="Phorbol-ester/DAG-type" evidence="3">
    <location>
        <begin position="55"/>
        <end position="104"/>
    </location>
</feature>
<feature type="domain" description="Rho-GAP" evidence="4">
    <location>
        <begin position="140"/>
        <end position="271"/>
    </location>
</feature>